<keyword evidence="2" id="KW-1185">Reference proteome</keyword>
<protein>
    <submittedName>
        <fullName evidence="1">Uncharacterized protein</fullName>
    </submittedName>
</protein>
<proteinExistence type="predicted"/>
<dbReference type="AlphaFoldDB" id="A0A6A7BP45"/>
<accession>A0A6A7BP45</accession>
<dbReference type="EMBL" id="MU006288">
    <property type="protein sequence ID" value="KAF2856677.1"/>
    <property type="molecule type" value="Genomic_DNA"/>
</dbReference>
<dbReference type="Proteomes" id="UP000799423">
    <property type="component" value="Unassembled WGS sequence"/>
</dbReference>
<reference evidence="1" key="1">
    <citation type="submission" date="2020-01" db="EMBL/GenBank/DDBJ databases">
        <authorList>
            <consortium name="DOE Joint Genome Institute"/>
            <person name="Haridas S."/>
            <person name="Albert R."/>
            <person name="Binder M."/>
            <person name="Bloem J."/>
            <person name="Labutti K."/>
            <person name="Salamov A."/>
            <person name="Andreopoulos B."/>
            <person name="Baker S.E."/>
            <person name="Barry K."/>
            <person name="Bills G."/>
            <person name="Bluhm B.H."/>
            <person name="Cannon C."/>
            <person name="Castanera R."/>
            <person name="Culley D.E."/>
            <person name="Daum C."/>
            <person name="Ezra D."/>
            <person name="Gonzalez J.B."/>
            <person name="Henrissat B."/>
            <person name="Kuo A."/>
            <person name="Liang C."/>
            <person name="Lipzen A."/>
            <person name="Lutzoni F."/>
            <person name="Magnuson J."/>
            <person name="Mondo S."/>
            <person name="Nolan M."/>
            <person name="Ohm R."/>
            <person name="Pangilinan J."/>
            <person name="Park H.-J."/>
            <person name="Ramirez L."/>
            <person name="Alfaro M."/>
            <person name="Sun H."/>
            <person name="Tritt A."/>
            <person name="Yoshinaga Y."/>
            <person name="Zwiers L.-H."/>
            <person name="Turgeon B.G."/>
            <person name="Goodwin S.B."/>
            <person name="Spatafora J.W."/>
            <person name="Crous P.W."/>
            <person name="Grigoriev I.V."/>
        </authorList>
    </citation>
    <scope>NUCLEOTIDE SEQUENCE</scope>
    <source>
        <strain evidence="1">IPT5</strain>
    </source>
</reference>
<gene>
    <name evidence="1" type="ORF">T440DRAFT_5724</name>
</gene>
<evidence type="ECO:0000313" key="2">
    <source>
        <dbReference type="Proteomes" id="UP000799423"/>
    </source>
</evidence>
<evidence type="ECO:0000313" key="1">
    <source>
        <dbReference type="EMBL" id="KAF2856677.1"/>
    </source>
</evidence>
<name>A0A6A7BP45_9PLEO</name>
<organism evidence="1 2">
    <name type="scientific">Plenodomus tracheiphilus IPT5</name>
    <dbReference type="NCBI Taxonomy" id="1408161"/>
    <lineage>
        <taxon>Eukaryota</taxon>
        <taxon>Fungi</taxon>
        <taxon>Dikarya</taxon>
        <taxon>Ascomycota</taxon>
        <taxon>Pezizomycotina</taxon>
        <taxon>Dothideomycetes</taxon>
        <taxon>Pleosporomycetidae</taxon>
        <taxon>Pleosporales</taxon>
        <taxon>Pleosporineae</taxon>
        <taxon>Leptosphaeriaceae</taxon>
        <taxon>Plenodomus</taxon>
    </lineage>
</organism>
<sequence length="161" mass="18284">MHRNYVHSKMLRIVERKSGCLFFLFVTIWVDPNMSLPRTLDCELVPSDLLPHGYVGIFTVRPLSHCRPRQQGGSRGLRLRCASAQLPKEYAFSGVLAPAGPSGVPRPPLCTIGRRDMIRLARRAGLKPAISKRQPPKRSLRVLRPSSEHWKNTYCYCRFSA</sequence>